<dbReference type="InterPro" id="IPR044859">
    <property type="entry name" value="Allene_oxi_cyc_Dirigent"/>
</dbReference>
<dbReference type="EC" id="5.2.1.8" evidence="9"/>
<dbReference type="InterPro" id="IPR029000">
    <property type="entry name" value="Cyclophilin-like_dom_sf"/>
</dbReference>
<dbReference type="PRINTS" id="PR00153">
    <property type="entry name" value="CSAPPISMRASE"/>
</dbReference>
<evidence type="ECO:0000256" key="10">
    <source>
        <dbReference type="RuleBase" id="RU363099"/>
    </source>
</evidence>
<dbReference type="GO" id="GO:0005737">
    <property type="term" value="C:cytoplasm"/>
    <property type="evidence" value="ECO:0007669"/>
    <property type="project" value="TreeGrafter"/>
</dbReference>
<dbReference type="InterPro" id="IPR004265">
    <property type="entry name" value="Dirigent"/>
</dbReference>
<comment type="function">
    <text evidence="10">Dirigent proteins impart stereoselectivity on the phenoxy radical-coupling reaction, yielding optically active lignans from two molecules of coniferyl alcohol in the biosynthesis of lignans, flavonolignans, and alkaloids and thus plays a central role in plant secondary metabolism.</text>
</comment>
<evidence type="ECO:0000256" key="5">
    <source>
        <dbReference type="ARBA" id="ARBA00022525"/>
    </source>
</evidence>
<evidence type="ECO:0000256" key="3">
    <source>
        <dbReference type="ARBA" id="ARBA00010746"/>
    </source>
</evidence>
<keyword evidence="6 9" id="KW-0697">Rotamase</keyword>
<dbReference type="AlphaFoldDB" id="A0A6A3B415"/>
<sequence>MELFYDVTPRTAENFRALCTGKRGVGRSGKPLHYKGSKFHRVIPNFMCQGGDFTAGNGTGCESIYGTKFADENFIKKHTGPGVLSMANTRPGTNRSQFFICTTKTPWLDGQQVVFGLLEIWTTKSHPRPNMATAFSDTLVPLDIVAVVDDPITFGPGITLGVIGNAQGLWASTGQDVLTLVEYMDFGFTQGELNGSSISMLSKNPISETTREVAVVGGRGKFRMAQGFAEIKTYFFNLTNSNAIVEYNVTVIHY</sequence>
<dbReference type="PANTHER" id="PTHR11071:SF561">
    <property type="entry name" value="PEPTIDYL-PROLYL CIS-TRANS ISOMERASE D-RELATED"/>
    <property type="match status" value="1"/>
</dbReference>
<evidence type="ECO:0000313" key="13">
    <source>
        <dbReference type="Proteomes" id="UP000436088"/>
    </source>
</evidence>
<comment type="subcellular location">
    <subcellularLocation>
        <location evidence="10">Secreted</location>
        <location evidence="10">Extracellular space</location>
        <location evidence="10">Apoplast</location>
    </subcellularLocation>
</comment>
<organism evidence="12 13">
    <name type="scientific">Hibiscus syriacus</name>
    <name type="common">Rose of Sharon</name>
    <dbReference type="NCBI Taxonomy" id="106335"/>
    <lineage>
        <taxon>Eukaryota</taxon>
        <taxon>Viridiplantae</taxon>
        <taxon>Streptophyta</taxon>
        <taxon>Embryophyta</taxon>
        <taxon>Tracheophyta</taxon>
        <taxon>Spermatophyta</taxon>
        <taxon>Magnoliopsida</taxon>
        <taxon>eudicotyledons</taxon>
        <taxon>Gunneridae</taxon>
        <taxon>Pentapetalae</taxon>
        <taxon>rosids</taxon>
        <taxon>malvids</taxon>
        <taxon>Malvales</taxon>
        <taxon>Malvaceae</taxon>
        <taxon>Malvoideae</taxon>
        <taxon>Hibiscus</taxon>
    </lineage>
</organism>
<protein>
    <recommendedName>
        <fullName evidence="9 10">Multifunctional fusion protein</fullName>
    </recommendedName>
    <domain>
        <recommendedName>
            <fullName evidence="9">Peptidyl-prolyl cis-trans isomerase</fullName>
            <shortName evidence="9">PPIase</shortName>
            <ecNumber evidence="9">5.2.1.8</ecNumber>
        </recommendedName>
    </domain>
    <domain>
        <recommendedName>
            <fullName evidence="10">Dirigent protein</fullName>
        </recommendedName>
    </domain>
</protein>
<comment type="similarity">
    <text evidence="3 10">Belongs to the plant dirigent protein family.</text>
</comment>
<evidence type="ECO:0000256" key="8">
    <source>
        <dbReference type="ARBA" id="ARBA00023235"/>
    </source>
</evidence>
<accession>A0A6A3B415</accession>
<keyword evidence="10" id="KW-0052">Apoplast</keyword>
<evidence type="ECO:0000256" key="4">
    <source>
        <dbReference type="ARBA" id="ARBA00011738"/>
    </source>
</evidence>
<proteinExistence type="inferred from homology"/>
<evidence type="ECO:0000256" key="9">
    <source>
        <dbReference type="RuleBase" id="RU363019"/>
    </source>
</evidence>
<reference evidence="12" key="1">
    <citation type="submission" date="2019-09" db="EMBL/GenBank/DDBJ databases">
        <title>Draft genome information of white flower Hibiscus syriacus.</title>
        <authorList>
            <person name="Kim Y.-M."/>
        </authorList>
    </citation>
    <scope>NUCLEOTIDE SEQUENCE [LARGE SCALE GENOMIC DNA]</scope>
    <source>
        <strain evidence="12">YM2019G1</strain>
    </source>
</reference>
<dbReference type="SUPFAM" id="SSF50891">
    <property type="entry name" value="Cyclophilin-like"/>
    <property type="match status" value="1"/>
</dbReference>
<dbReference type="GO" id="GO:0003755">
    <property type="term" value="F:peptidyl-prolyl cis-trans isomerase activity"/>
    <property type="evidence" value="ECO:0007669"/>
    <property type="project" value="UniProtKB-UniRule"/>
</dbReference>
<keyword evidence="5 10" id="KW-0964">Secreted</keyword>
<evidence type="ECO:0000259" key="11">
    <source>
        <dbReference type="PROSITE" id="PS50072"/>
    </source>
</evidence>
<keyword evidence="7" id="KW-0143">Chaperone</keyword>
<keyword evidence="13" id="KW-1185">Reference proteome</keyword>
<evidence type="ECO:0000256" key="2">
    <source>
        <dbReference type="ARBA" id="ARBA00007365"/>
    </source>
</evidence>
<dbReference type="GO" id="GO:0016018">
    <property type="term" value="F:cyclosporin A binding"/>
    <property type="evidence" value="ECO:0007669"/>
    <property type="project" value="TreeGrafter"/>
</dbReference>
<dbReference type="PROSITE" id="PS00170">
    <property type="entry name" value="CSA_PPIASE_1"/>
    <property type="match status" value="1"/>
</dbReference>
<dbReference type="InterPro" id="IPR002130">
    <property type="entry name" value="Cyclophilin-type_PPIase_dom"/>
</dbReference>
<gene>
    <name evidence="12" type="ORF">F3Y22_tig00110279pilonHSYRG00079</name>
</gene>
<dbReference type="FunFam" id="2.40.100.10:FF:000025">
    <property type="entry name" value="Peptidyl-prolyl cis-trans isomerase CYP19-2"/>
    <property type="match status" value="1"/>
</dbReference>
<dbReference type="Pfam" id="PF00160">
    <property type="entry name" value="Pro_isomerase"/>
    <property type="match status" value="1"/>
</dbReference>
<feature type="domain" description="PPIase cyclophilin-type" evidence="11">
    <location>
        <begin position="1"/>
        <end position="116"/>
    </location>
</feature>
<comment type="similarity">
    <text evidence="2 9">Belongs to the cyclophilin-type PPIase family.</text>
</comment>
<evidence type="ECO:0000256" key="1">
    <source>
        <dbReference type="ARBA" id="ARBA00000971"/>
    </source>
</evidence>
<evidence type="ECO:0000313" key="12">
    <source>
        <dbReference type="EMBL" id="KAE8711720.1"/>
    </source>
</evidence>
<dbReference type="Gene3D" id="2.40.100.10">
    <property type="entry name" value="Cyclophilin-like"/>
    <property type="match status" value="1"/>
</dbReference>
<dbReference type="GO" id="GO:0048046">
    <property type="term" value="C:apoplast"/>
    <property type="evidence" value="ECO:0007669"/>
    <property type="project" value="UniProtKB-SubCell"/>
</dbReference>
<dbReference type="Pfam" id="PF03018">
    <property type="entry name" value="Dirigent"/>
    <property type="match status" value="1"/>
</dbReference>
<dbReference type="GO" id="GO:0006457">
    <property type="term" value="P:protein folding"/>
    <property type="evidence" value="ECO:0007669"/>
    <property type="project" value="InterPro"/>
</dbReference>
<dbReference type="PROSITE" id="PS50072">
    <property type="entry name" value="CSA_PPIASE_2"/>
    <property type="match status" value="1"/>
</dbReference>
<comment type="catalytic activity">
    <reaction evidence="1 9">
        <text>[protein]-peptidylproline (omega=180) = [protein]-peptidylproline (omega=0)</text>
        <dbReference type="Rhea" id="RHEA:16237"/>
        <dbReference type="Rhea" id="RHEA-COMP:10747"/>
        <dbReference type="Rhea" id="RHEA-COMP:10748"/>
        <dbReference type="ChEBI" id="CHEBI:83833"/>
        <dbReference type="ChEBI" id="CHEBI:83834"/>
        <dbReference type="EC" id="5.2.1.8"/>
    </reaction>
</comment>
<dbReference type="InterPro" id="IPR020892">
    <property type="entry name" value="Cyclophilin-type_PPIase_CS"/>
</dbReference>
<dbReference type="GO" id="GO:0009699">
    <property type="term" value="P:phenylpropanoid biosynthetic process"/>
    <property type="evidence" value="ECO:0007669"/>
    <property type="project" value="UniProtKB-ARBA"/>
</dbReference>
<dbReference type="EMBL" id="VEPZ02000908">
    <property type="protein sequence ID" value="KAE8711720.1"/>
    <property type="molecule type" value="Genomic_DNA"/>
</dbReference>
<dbReference type="PANTHER" id="PTHR11071">
    <property type="entry name" value="PEPTIDYL-PROLYL CIS-TRANS ISOMERASE"/>
    <property type="match status" value="1"/>
</dbReference>
<comment type="subunit">
    <text evidence="4 10">Homodimer.</text>
</comment>
<comment type="caution">
    <text evidence="12">The sequence shown here is derived from an EMBL/GenBank/DDBJ whole genome shotgun (WGS) entry which is preliminary data.</text>
</comment>
<dbReference type="Proteomes" id="UP000436088">
    <property type="component" value="Unassembled WGS sequence"/>
</dbReference>
<keyword evidence="8 9" id="KW-0413">Isomerase</keyword>
<evidence type="ECO:0000256" key="7">
    <source>
        <dbReference type="ARBA" id="ARBA00023186"/>
    </source>
</evidence>
<name>A0A6A3B415_HIBSY</name>
<comment type="function">
    <text evidence="9">PPIases accelerate the folding of proteins. It catalyzes the cis-trans isomerization of proline imidic peptide bonds in oligopeptides.</text>
</comment>
<evidence type="ECO:0000256" key="6">
    <source>
        <dbReference type="ARBA" id="ARBA00023110"/>
    </source>
</evidence>
<dbReference type="Gene3D" id="2.40.480.10">
    <property type="entry name" value="Allene oxide cyclase-like"/>
    <property type="match status" value="1"/>
</dbReference>